<accession>A0AAV5T794</accession>
<sequence length="68" mass="8173">RRSNRRLLKRRKLWARRMRINDEAEDEVDGFELESESPHATKIEIEDMSLLPDYTDVFDESALEQHVE</sequence>
<feature type="non-terminal residue" evidence="1">
    <location>
        <position position="1"/>
    </location>
</feature>
<evidence type="ECO:0000313" key="1">
    <source>
        <dbReference type="EMBL" id="GMS90817.1"/>
    </source>
</evidence>
<name>A0AAV5T794_9BILA</name>
<dbReference type="EMBL" id="BTSX01000003">
    <property type="protein sequence ID" value="GMS90817.1"/>
    <property type="molecule type" value="Genomic_DNA"/>
</dbReference>
<dbReference type="Proteomes" id="UP001432027">
    <property type="component" value="Unassembled WGS sequence"/>
</dbReference>
<proteinExistence type="predicted"/>
<evidence type="ECO:0000313" key="2">
    <source>
        <dbReference type="Proteomes" id="UP001432027"/>
    </source>
</evidence>
<keyword evidence="2" id="KW-1185">Reference proteome</keyword>
<gene>
    <name evidence="1" type="ORF">PENTCL1PPCAC_12992</name>
</gene>
<reference evidence="1" key="1">
    <citation type="submission" date="2023-10" db="EMBL/GenBank/DDBJ databases">
        <title>Genome assembly of Pristionchus species.</title>
        <authorList>
            <person name="Yoshida K."/>
            <person name="Sommer R.J."/>
        </authorList>
    </citation>
    <scope>NUCLEOTIDE SEQUENCE</scope>
    <source>
        <strain evidence="1">RS0144</strain>
    </source>
</reference>
<organism evidence="1 2">
    <name type="scientific">Pristionchus entomophagus</name>
    <dbReference type="NCBI Taxonomy" id="358040"/>
    <lineage>
        <taxon>Eukaryota</taxon>
        <taxon>Metazoa</taxon>
        <taxon>Ecdysozoa</taxon>
        <taxon>Nematoda</taxon>
        <taxon>Chromadorea</taxon>
        <taxon>Rhabditida</taxon>
        <taxon>Rhabditina</taxon>
        <taxon>Diplogasteromorpha</taxon>
        <taxon>Diplogasteroidea</taxon>
        <taxon>Neodiplogasteridae</taxon>
        <taxon>Pristionchus</taxon>
    </lineage>
</organism>
<comment type="caution">
    <text evidence="1">The sequence shown here is derived from an EMBL/GenBank/DDBJ whole genome shotgun (WGS) entry which is preliminary data.</text>
</comment>
<feature type="non-terminal residue" evidence="1">
    <location>
        <position position="68"/>
    </location>
</feature>
<protein>
    <submittedName>
        <fullName evidence="1">Uncharacterized protein</fullName>
    </submittedName>
</protein>
<dbReference type="AlphaFoldDB" id="A0AAV5T794"/>